<dbReference type="PANTHER" id="PTHR43179">
    <property type="entry name" value="RHAMNOSYLTRANSFERASE WBBL"/>
    <property type="match status" value="1"/>
</dbReference>
<proteinExistence type="inferred from homology"/>
<organism evidence="5 6">
    <name type="scientific">candidate division WWE3 bacterium CG_4_9_14_0_2_um_filter_48_10</name>
    <dbReference type="NCBI Taxonomy" id="1975078"/>
    <lineage>
        <taxon>Bacteria</taxon>
        <taxon>Katanobacteria</taxon>
    </lineage>
</organism>
<dbReference type="Proteomes" id="UP000228781">
    <property type="component" value="Unassembled WGS sequence"/>
</dbReference>
<keyword evidence="3" id="KW-0808">Transferase</keyword>
<dbReference type="EMBL" id="PFSK01000010">
    <property type="protein sequence ID" value="PJC23076.1"/>
    <property type="molecule type" value="Genomic_DNA"/>
</dbReference>
<evidence type="ECO:0000313" key="5">
    <source>
        <dbReference type="EMBL" id="PJC23076.1"/>
    </source>
</evidence>
<keyword evidence="2" id="KW-0328">Glycosyltransferase</keyword>
<protein>
    <recommendedName>
        <fullName evidence="4">Glycosyltransferase 2-like domain-containing protein</fullName>
    </recommendedName>
</protein>
<sequence>MRPFIKLSIVISMHNSNEEVLEIIEKLLFPSLCQNGDKTKELILLDDLSPLKKKTDLLVEGYRDKLASSFAGFKYIRNKKNLGFAGSYNKGIKLAKGEQILIANSDVYFPKDSINSLMEVLKQNDKFGVVGPVTNEACSYQNTNLFQRLRDYSRGEIGRIERFASWLKKVMEGQYIENLQLIGFCLCCKAEVFRRVGYFDPRFKAGGAEDIDLLSRARKYYSIVLDCSTFVEHGGTQGASLSLFRGGSLRRLFHYAVLNPLRYARKWGNCSILFFSLKGLLQYLFDIDTVTSMIIKEAKTKKLWDEYKRLK</sequence>
<reference evidence="6" key="1">
    <citation type="submission" date="2017-09" db="EMBL/GenBank/DDBJ databases">
        <title>Depth-based differentiation of microbial function through sediment-hosted aquifers and enrichment of novel symbionts in the deep terrestrial subsurface.</title>
        <authorList>
            <person name="Probst A.J."/>
            <person name="Ladd B."/>
            <person name="Jarett J.K."/>
            <person name="Geller-Mcgrath D.E."/>
            <person name="Sieber C.M.K."/>
            <person name="Emerson J.B."/>
            <person name="Anantharaman K."/>
            <person name="Thomas B.C."/>
            <person name="Malmstrom R."/>
            <person name="Stieglmeier M."/>
            <person name="Klingl A."/>
            <person name="Woyke T."/>
            <person name="Ryan C.M."/>
            <person name="Banfield J.F."/>
        </authorList>
    </citation>
    <scope>NUCLEOTIDE SEQUENCE [LARGE SCALE GENOMIC DNA]</scope>
</reference>
<dbReference type="AlphaFoldDB" id="A0A2M8EK07"/>
<dbReference type="InterPro" id="IPR001173">
    <property type="entry name" value="Glyco_trans_2-like"/>
</dbReference>
<dbReference type="Gene3D" id="3.90.550.10">
    <property type="entry name" value="Spore Coat Polysaccharide Biosynthesis Protein SpsA, Chain A"/>
    <property type="match status" value="1"/>
</dbReference>
<evidence type="ECO:0000259" key="4">
    <source>
        <dbReference type="Pfam" id="PF00535"/>
    </source>
</evidence>
<comment type="similarity">
    <text evidence="1">Belongs to the glycosyltransferase 2 family.</text>
</comment>
<evidence type="ECO:0000313" key="6">
    <source>
        <dbReference type="Proteomes" id="UP000228781"/>
    </source>
</evidence>
<dbReference type="InterPro" id="IPR029044">
    <property type="entry name" value="Nucleotide-diphossugar_trans"/>
</dbReference>
<evidence type="ECO:0000256" key="2">
    <source>
        <dbReference type="ARBA" id="ARBA00022676"/>
    </source>
</evidence>
<feature type="domain" description="Glycosyltransferase 2-like" evidence="4">
    <location>
        <begin position="8"/>
        <end position="147"/>
    </location>
</feature>
<comment type="caution">
    <text evidence="5">The sequence shown here is derived from an EMBL/GenBank/DDBJ whole genome shotgun (WGS) entry which is preliminary data.</text>
</comment>
<gene>
    <name evidence="5" type="ORF">CO059_00510</name>
</gene>
<dbReference type="Pfam" id="PF00535">
    <property type="entry name" value="Glycos_transf_2"/>
    <property type="match status" value="1"/>
</dbReference>
<dbReference type="SUPFAM" id="SSF53448">
    <property type="entry name" value="Nucleotide-diphospho-sugar transferases"/>
    <property type="match status" value="1"/>
</dbReference>
<dbReference type="GO" id="GO:0016757">
    <property type="term" value="F:glycosyltransferase activity"/>
    <property type="evidence" value="ECO:0007669"/>
    <property type="project" value="UniProtKB-KW"/>
</dbReference>
<evidence type="ECO:0000256" key="3">
    <source>
        <dbReference type="ARBA" id="ARBA00022679"/>
    </source>
</evidence>
<dbReference type="PANTHER" id="PTHR43179:SF12">
    <property type="entry name" value="GALACTOFURANOSYLTRANSFERASE GLFT2"/>
    <property type="match status" value="1"/>
</dbReference>
<accession>A0A2M8EK07</accession>
<name>A0A2M8EK07_UNCKA</name>
<evidence type="ECO:0000256" key="1">
    <source>
        <dbReference type="ARBA" id="ARBA00006739"/>
    </source>
</evidence>